<sequence>MEDEQPYSSIAQTAKVFLESTHRCIEQPLHLEPRELMLLQDQVGRFSIWASETGVFAPRRASLDHRLRYVPEIQRLVQGLLETLHNHLRRYLLQPKGKHDLSAIAKDLTLLHRLSNTIRKASRESQNLRAAADFRIEDEDGNDVGPAWRVTFAAEIIRRKWPMCENFLKERLATAMLLRRKRVLYRRLRHNKAGETSQSRPGQNAEGKGKATDVDNNHATKREKSVRSTPESEATTSATTVTFDRFKKASVPSVVGPARTTRMNTQEESLYPPAPKGEVIKRMKILEHQRIASIEAPGQSSGIQGPPIEHDGSSSLNVRDGDAEFARPEKLDKDREALLNNSEVVCPYCCCTLLGADVMDDRKWRNHLKHDLDAYVCLFEECAKGDILYSHSEAWLSHMGEHKVRWRCTAKAHGILVFKDKVEYLEHIRNKHKGTESQLDYLTERGSQPSNSLFETCPLCSVEATTLNMPVEDHIASHLRYIALLSLPFVEHHDQTPGADGSGQSSGGDVGSRSTLEDDESDRGLSLHVGDELDHSLDSNHDEPFAADTRSEAEETGSNGDYQASDTDDLSASAKDIVEKNDATLGIGRIIKASDGASQSKEPVTQERVEQIAQEEGESTHRQTLAAEDTSRETTRAIATHSQETAKEETADISSPKKPSIRFKDAVGRVRSFPFDQCRTWKGMESLIRLALLHDVLGSRVTEGHYDLVGPDQKIILPQDWDTVIEPGWDITMRVWPVPEEPVTPLPADPRVPSVDPPIATPIRSGTPITVDGYMDEVKDDVLDHPPPSPPARDRHSRARGSVHPSLDRDEDYDRMPPPPMKPRLAPRIIQKPPDPPRNPVTAPSRSLDLSEMEDTSPNYERRPSSFTTGIPEHSPFIRSGRRSRIYHESAPPGRAVVGNPRRRRPLVWDSDDDMAEKEREAETYQASQPGESSASDPQSAEEQPAGHPHTENTNNDSLDPGDDDNVVLTMNGVTMSFSRGSVGGRRLILRTGDNGAVGLDIEGERRPKRYLTGGTDYTGSTAQRELDSRRAMSDRAPDRARRRSSRSTQSERH</sequence>
<feature type="compositionally biased region" description="Basic and acidic residues" evidence="1">
    <location>
        <begin position="1025"/>
        <end position="1040"/>
    </location>
</feature>
<feature type="region of interest" description="Disordered" evidence="1">
    <location>
        <begin position="189"/>
        <end position="240"/>
    </location>
</feature>
<protein>
    <recommendedName>
        <fullName evidence="2">Ubiquitin-like domain-containing protein</fullName>
    </recommendedName>
</protein>
<dbReference type="OMA" id="YHESAPP"/>
<proteinExistence type="predicted"/>
<feature type="domain" description="Ubiquitin-like" evidence="2">
    <location>
        <begin position="657"/>
        <end position="738"/>
    </location>
</feature>
<feature type="region of interest" description="Disordered" evidence="1">
    <location>
        <begin position="594"/>
        <end position="659"/>
    </location>
</feature>
<feature type="compositionally biased region" description="Basic and acidic residues" evidence="1">
    <location>
        <begin position="806"/>
        <end position="815"/>
    </location>
</feature>
<feature type="compositionally biased region" description="Polar residues" evidence="1">
    <location>
        <begin position="556"/>
        <end position="565"/>
    </location>
</feature>
<feature type="region of interest" description="Disordered" evidence="1">
    <location>
        <begin position="493"/>
        <end position="569"/>
    </location>
</feature>
<dbReference type="PANTHER" id="PTHR35391">
    <property type="entry name" value="C2H2-TYPE DOMAIN-CONTAINING PROTEIN-RELATED"/>
    <property type="match status" value="1"/>
</dbReference>
<feature type="compositionally biased region" description="Gly residues" evidence="1">
    <location>
        <begin position="500"/>
        <end position="510"/>
    </location>
</feature>
<evidence type="ECO:0000313" key="4">
    <source>
        <dbReference type="Proteomes" id="UP000249829"/>
    </source>
</evidence>
<feature type="region of interest" description="Disordered" evidence="1">
    <location>
        <begin position="747"/>
        <end position="968"/>
    </location>
</feature>
<dbReference type="PANTHER" id="PTHR35391:SF7">
    <property type="entry name" value="C2H2-TYPE DOMAIN-CONTAINING PROTEIN"/>
    <property type="match status" value="1"/>
</dbReference>
<accession>A0A2V5IG88</accession>
<feature type="compositionally biased region" description="Basic and acidic residues" evidence="1">
    <location>
        <begin position="522"/>
        <end position="553"/>
    </location>
</feature>
<dbReference type="InterPro" id="IPR054464">
    <property type="entry name" value="ULD_fung"/>
</dbReference>
<dbReference type="STRING" id="1450538.A0A2V5IG88"/>
<evidence type="ECO:0000259" key="2">
    <source>
        <dbReference type="Pfam" id="PF22893"/>
    </source>
</evidence>
<name>A0A2V5IG88_ASPV1</name>
<evidence type="ECO:0000256" key="1">
    <source>
        <dbReference type="SAM" id="MobiDB-lite"/>
    </source>
</evidence>
<feature type="compositionally biased region" description="Basic and acidic residues" evidence="1">
    <location>
        <begin position="207"/>
        <end position="226"/>
    </location>
</feature>
<organism evidence="3 4">
    <name type="scientific">Aspergillus violaceofuscus (strain CBS 115571)</name>
    <dbReference type="NCBI Taxonomy" id="1450538"/>
    <lineage>
        <taxon>Eukaryota</taxon>
        <taxon>Fungi</taxon>
        <taxon>Dikarya</taxon>
        <taxon>Ascomycota</taxon>
        <taxon>Pezizomycotina</taxon>
        <taxon>Eurotiomycetes</taxon>
        <taxon>Eurotiomycetidae</taxon>
        <taxon>Eurotiales</taxon>
        <taxon>Aspergillaceae</taxon>
        <taxon>Aspergillus</taxon>
    </lineage>
</organism>
<evidence type="ECO:0000313" key="3">
    <source>
        <dbReference type="EMBL" id="PYI18686.1"/>
    </source>
</evidence>
<gene>
    <name evidence="3" type="ORF">BO99DRAFT_443732</name>
</gene>
<feature type="region of interest" description="Disordered" evidence="1">
    <location>
        <begin position="1010"/>
        <end position="1054"/>
    </location>
</feature>
<reference evidence="3 4" key="1">
    <citation type="submission" date="2018-02" db="EMBL/GenBank/DDBJ databases">
        <title>The genomes of Aspergillus section Nigri reveals drivers in fungal speciation.</title>
        <authorList>
            <consortium name="DOE Joint Genome Institute"/>
            <person name="Vesth T.C."/>
            <person name="Nybo J."/>
            <person name="Theobald S."/>
            <person name="Brandl J."/>
            <person name="Frisvad J.C."/>
            <person name="Nielsen K.F."/>
            <person name="Lyhne E.K."/>
            <person name="Kogle M.E."/>
            <person name="Kuo A."/>
            <person name="Riley R."/>
            <person name="Clum A."/>
            <person name="Nolan M."/>
            <person name="Lipzen A."/>
            <person name="Salamov A."/>
            <person name="Henrissat B."/>
            <person name="Wiebenga A."/>
            <person name="De vries R.P."/>
            <person name="Grigoriev I.V."/>
            <person name="Mortensen U.H."/>
            <person name="Andersen M.R."/>
            <person name="Baker S.E."/>
        </authorList>
    </citation>
    <scope>NUCLEOTIDE SEQUENCE [LARGE SCALE GENOMIC DNA]</scope>
    <source>
        <strain evidence="3 4">CBS 115571</strain>
    </source>
</reference>
<dbReference type="AlphaFoldDB" id="A0A2V5IG88"/>
<dbReference type="Proteomes" id="UP000249829">
    <property type="component" value="Unassembled WGS sequence"/>
</dbReference>
<dbReference type="EMBL" id="KZ825142">
    <property type="protein sequence ID" value="PYI18686.1"/>
    <property type="molecule type" value="Genomic_DNA"/>
</dbReference>
<keyword evidence="4" id="KW-1185">Reference proteome</keyword>
<feature type="region of interest" description="Disordered" evidence="1">
    <location>
        <begin position="295"/>
        <end position="319"/>
    </location>
</feature>
<feature type="compositionally biased region" description="Pro residues" evidence="1">
    <location>
        <begin position="747"/>
        <end position="760"/>
    </location>
</feature>
<feature type="compositionally biased region" description="Polar residues" evidence="1">
    <location>
        <begin position="925"/>
        <end position="942"/>
    </location>
</feature>
<feature type="compositionally biased region" description="Low complexity" evidence="1">
    <location>
        <begin position="228"/>
        <end position="240"/>
    </location>
</feature>
<dbReference type="Pfam" id="PF22893">
    <property type="entry name" value="ULD_2"/>
    <property type="match status" value="1"/>
</dbReference>